<keyword evidence="1" id="KW-0175">Coiled coil</keyword>
<evidence type="ECO:0000256" key="3">
    <source>
        <dbReference type="SAM" id="Phobius"/>
    </source>
</evidence>
<organism evidence="4 5">
    <name type="scientific">Batillaria attramentaria</name>
    <dbReference type="NCBI Taxonomy" id="370345"/>
    <lineage>
        <taxon>Eukaryota</taxon>
        <taxon>Metazoa</taxon>
        <taxon>Spiralia</taxon>
        <taxon>Lophotrochozoa</taxon>
        <taxon>Mollusca</taxon>
        <taxon>Gastropoda</taxon>
        <taxon>Caenogastropoda</taxon>
        <taxon>Sorbeoconcha</taxon>
        <taxon>Cerithioidea</taxon>
        <taxon>Batillariidae</taxon>
        <taxon>Batillaria</taxon>
    </lineage>
</organism>
<evidence type="ECO:0000313" key="5">
    <source>
        <dbReference type="Proteomes" id="UP001519460"/>
    </source>
</evidence>
<evidence type="ECO:0000313" key="4">
    <source>
        <dbReference type="EMBL" id="KAK7477224.1"/>
    </source>
</evidence>
<protein>
    <submittedName>
        <fullName evidence="4">Uncharacterized protein</fullName>
    </submittedName>
</protein>
<sequence length="239" mass="25407">MSHDVTFSSTDDVISSSTSRPPETSQFEITSLSSESSQSTTISQSWETSQSTPPTTSATAAPPPGSATSSVSETPVSETPVSETPMSVTRSVPVTPSVSVTPATSNAFAGPKCTCVNNKAPTVSQHALAVKETQEAAARLQKELVLTSQTRAERRRYRSIPDDRWSVQALGWAGVAVLLVAALCVVLPDVITLCRYVTTLRSRAPPRHNGHGRRDKTGGDNDVTQKTTVPLKTVKKMAI</sequence>
<feature type="compositionally biased region" description="Basic residues" evidence="2">
    <location>
        <begin position="204"/>
        <end position="214"/>
    </location>
</feature>
<accession>A0ABD0JRA1</accession>
<keyword evidence="3" id="KW-0812">Transmembrane</keyword>
<keyword evidence="3" id="KW-0472">Membrane</keyword>
<dbReference type="EMBL" id="JACVVK020000355">
    <property type="protein sequence ID" value="KAK7477224.1"/>
    <property type="molecule type" value="Genomic_DNA"/>
</dbReference>
<feature type="region of interest" description="Disordered" evidence="2">
    <location>
        <begin position="203"/>
        <end position="225"/>
    </location>
</feature>
<comment type="caution">
    <text evidence="4">The sequence shown here is derived from an EMBL/GenBank/DDBJ whole genome shotgun (WGS) entry which is preliminary data.</text>
</comment>
<dbReference type="AlphaFoldDB" id="A0ABD0JRA1"/>
<feature type="transmembrane region" description="Helical" evidence="3">
    <location>
        <begin position="169"/>
        <end position="197"/>
    </location>
</feature>
<evidence type="ECO:0000256" key="2">
    <source>
        <dbReference type="SAM" id="MobiDB-lite"/>
    </source>
</evidence>
<dbReference type="Proteomes" id="UP001519460">
    <property type="component" value="Unassembled WGS sequence"/>
</dbReference>
<gene>
    <name evidence="4" type="ORF">BaRGS_00031535</name>
</gene>
<keyword evidence="3" id="KW-1133">Transmembrane helix</keyword>
<evidence type="ECO:0000256" key="1">
    <source>
        <dbReference type="SAM" id="Coils"/>
    </source>
</evidence>
<name>A0ABD0JRA1_9CAEN</name>
<proteinExistence type="predicted"/>
<feature type="region of interest" description="Disordered" evidence="2">
    <location>
        <begin position="1"/>
        <end position="97"/>
    </location>
</feature>
<reference evidence="4 5" key="1">
    <citation type="journal article" date="2023" name="Sci. Data">
        <title>Genome assembly of the Korean intertidal mud-creeper Batillaria attramentaria.</title>
        <authorList>
            <person name="Patra A.K."/>
            <person name="Ho P.T."/>
            <person name="Jun S."/>
            <person name="Lee S.J."/>
            <person name="Kim Y."/>
            <person name="Won Y.J."/>
        </authorList>
    </citation>
    <scope>NUCLEOTIDE SEQUENCE [LARGE SCALE GENOMIC DNA]</scope>
    <source>
        <strain evidence="4">Wonlab-2016</strain>
    </source>
</reference>
<feature type="coiled-coil region" evidence="1">
    <location>
        <begin position="123"/>
        <end position="150"/>
    </location>
</feature>
<keyword evidence="5" id="KW-1185">Reference proteome</keyword>